<evidence type="ECO:0000313" key="1">
    <source>
        <dbReference type="EMBL" id="KAI3790727.1"/>
    </source>
</evidence>
<dbReference type="Proteomes" id="UP001055811">
    <property type="component" value="Linkage Group LG01"/>
</dbReference>
<comment type="caution">
    <text evidence="1">The sequence shown here is derived from an EMBL/GenBank/DDBJ whole genome shotgun (WGS) entry which is preliminary data.</text>
</comment>
<gene>
    <name evidence="1" type="ORF">L2E82_03984</name>
</gene>
<proteinExistence type="predicted"/>
<dbReference type="EMBL" id="CM042009">
    <property type="protein sequence ID" value="KAI3790727.1"/>
    <property type="molecule type" value="Genomic_DNA"/>
</dbReference>
<reference evidence="2" key="1">
    <citation type="journal article" date="2022" name="Mol. Ecol. Resour.">
        <title>The genomes of chicory, endive, great burdock and yacon provide insights into Asteraceae palaeo-polyploidization history and plant inulin production.</title>
        <authorList>
            <person name="Fan W."/>
            <person name="Wang S."/>
            <person name="Wang H."/>
            <person name="Wang A."/>
            <person name="Jiang F."/>
            <person name="Liu H."/>
            <person name="Zhao H."/>
            <person name="Xu D."/>
            <person name="Zhang Y."/>
        </authorList>
    </citation>
    <scope>NUCLEOTIDE SEQUENCE [LARGE SCALE GENOMIC DNA]</scope>
    <source>
        <strain evidence="2">cv. Punajuju</strain>
    </source>
</reference>
<organism evidence="1 2">
    <name type="scientific">Cichorium intybus</name>
    <name type="common">Chicory</name>
    <dbReference type="NCBI Taxonomy" id="13427"/>
    <lineage>
        <taxon>Eukaryota</taxon>
        <taxon>Viridiplantae</taxon>
        <taxon>Streptophyta</taxon>
        <taxon>Embryophyta</taxon>
        <taxon>Tracheophyta</taxon>
        <taxon>Spermatophyta</taxon>
        <taxon>Magnoliopsida</taxon>
        <taxon>eudicotyledons</taxon>
        <taxon>Gunneridae</taxon>
        <taxon>Pentapetalae</taxon>
        <taxon>asterids</taxon>
        <taxon>campanulids</taxon>
        <taxon>Asterales</taxon>
        <taxon>Asteraceae</taxon>
        <taxon>Cichorioideae</taxon>
        <taxon>Cichorieae</taxon>
        <taxon>Cichoriinae</taxon>
        <taxon>Cichorium</taxon>
    </lineage>
</organism>
<name>A0ACB9H5B9_CICIN</name>
<evidence type="ECO:0000313" key="2">
    <source>
        <dbReference type="Proteomes" id="UP001055811"/>
    </source>
</evidence>
<sequence>MKRVLLGLPESTFKFAQSSSPDCIFIRYTWADLKRADYIAKQRAMEDALMALEFIENVQDMMMSKMYKL</sequence>
<reference evidence="1 2" key="2">
    <citation type="journal article" date="2022" name="Mol. Ecol. Resour.">
        <title>The genomes of chicory, endive, great burdock and yacon provide insights into Asteraceae paleo-polyploidization history and plant inulin production.</title>
        <authorList>
            <person name="Fan W."/>
            <person name="Wang S."/>
            <person name="Wang H."/>
            <person name="Wang A."/>
            <person name="Jiang F."/>
            <person name="Liu H."/>
            <person name="Zhao H."/>
            <person name="Xu D."/>
            <person name="Zhang Y."/>
        </authorList>
    </citation>
    <scope>NUCLEOTIDE SEQUENCE [LARGE SCALE GENOMIC DNA]</scope>
    <source>
        <strain evidence="2">cv. Punajuju</strain>
        <tissue evidence="1">Leaves</tissue>
    </source>
</reference>
<accession>A0ACB9H5B9</accession>
<keyword evidence="2" id="KW-1185">Reference proteome</keyword>
<protein>
    <submittedName>
        <fullName evidence="1">Uncharacterized protein</fullName>
    </submittedName>
</protein>